<dbReference type="AlphaFoldDB" id="A0A8C3UJV9"/>
<keyword evidence="7" id="KW-1185">Reference proteome</keyword>
<feature type="transmembrane region" description="Helical" evidence="5">
    <location>
        <begin position="112"/>
        <end position="135"/>
    </location>
</feature>
<evidence type="ECO:0000313" key="7">
    <source>
        <dbReference type="Proteomes" id="UP000694563"/>
    </source>
</evidence>
<protein>
    <submittedName>
        <fullName evidence="6">CD3e molecule</fullName>
    </submittedName>
</protein>
<dbReference type="PANTHER" id="PTHR10570:SF9">
    <property type="entry name" value="T-CELL SURFACE GLYCOPROTEIN CD3 EPSILON CHAIN"/>
    <property type="match status" value="1"/>
</dbReference>
<evidence type="ECO:0000256" key="4">
    <source>
        <dbReference type="SAM" id="MobiDB-lite"/>
    </source>
</evidence>
<evidence type="ECO:0000256" key="1">
    <source>
        <dbReference type="ARBA" id="ARBA00004251"/>
    </source>
</evidence>
<name>A0A8C3UJV9_CATUS</name>
<dbReference type="Proteomes" id="UP000694563">
    <property type="component" value="Chromosome 28"/>
</dbReference>
<keyword evidence="2" id="KW-1003">Cell membrane</keyword>
<dbReference type="InterPro" id="IPR015484">
    <property type="entry name" value="CD3_esu/gsu/dsu"/>
</dbReference>
<evidence type="ECO:0000313" key="6">
    <source>
        <dbReference type="Ensembl" id="ENSCUSP00005013115.1"/>
    </source>
</evidence>
<dbReference type="Gene3D" id="2.60.40.10">
    <property type="entry name" value="Immunoglobulins"/>
    <property type="match status" value="1"/>
</dbReference>
<dbReference type="Ensembl" id="ENSCUST00005013645.1">
    <property type="protein sequence ID" value="ENSCUSP00005013115.1"/>
    <property type="gene ID" value="ENSCUSG00005008400.1"/>
</dbReference>
<keyword evidence="3" id="KW-0732">Signal</keyword>
<dbReference type="GO" id="GO:0009897">
    <property type="term" value="C:external side of plasma membrane"/>
    <property type="evidence" value="ECO:0007669"/>
    <property type="project" value="TreeGrafter"/>
</dbReference>
<feature type="region of interest" description="Disordered" evidence="4">
    <location>
        <begin position="144"/>
        <end position="166"/>
    </location>
</feature>
<dbReference type="InterPro" id="IPR013783">
    <property type="entry name" value="Ig-like_fold"/>
</dbReference>
<comment type="subcellular location">
    <subcellularLocation>
        <location evidence="1">Cell membrane</location>
        <topology evidence="1">Single-pass type I membrane protein</topology>
    </subcellularLocation>
</comment>
<proteinExistence type="predicted"/>
<keyword evidence="5" id="KW-0812">Transmembrane</keyword>
<keyword evidence="5" id="KW-1133">Transmembrane helix</keyword>
<evidence type="ECO:0000256" key="2">
    <source>
        <dbReference type="ARBA" id="ARBA00022475"/>
    </source>
</evidence>
<reference evidence="6" key="1">
    <citation type="submission" date="2020-10" db="EMBL/GenBank/DDBJ databases">
        <title>Catharus ustulatus (Swainson's thrush) genome, bCatUst1, primary haplotype v2.</title>
        <authorList>
            <person name="Delmore K."/>
            <person name="Vafadar M."/>
            <person name="Formenti G."/>
            <person name="Chow W."/>
            <person name="Pelan S."/>
            <person name="Howe K."/>
            <person name="Rhie A."/>
            <person name="Mountcastle J."/>
            <person name="Haase B."/>
            <person name="Fedrigo O."/>
            <person name="Jarvis E.D."/>
        </authorList>
    </citation>
    <scope>NUCLEOTIDE SEQUENCE [LARGE SCALE GENOMIC DNA]</scope>
</reference>
<accession>A0A8C3UJV9</accession>
<reference evidence="6" key="2">
    <citation type="submission" date="2025-08" db="UniProtKB">
        <authorList>
            <consortium name="Ensembl"/>
        </authorList>
    </citation>
    <scope>IDENTIFICATION</scope>
</reference>
<sequence>DMDLNYWRNWSLIITSVGHFQQHRAESFALGFLSQGEFLVEISGTTVTITCPFEDEGIRWELSGKADDTSERKLVIKDHDSTPANLSCSSGSKKRQLYLNARVCANCEELDALTVAGIICADLLITLGVLILVYYCSKNRKGRASAAGDRRPRGHKAQRPPPVPNPDYEVRIVPELPIPAGWGGQQGWGWGSQPAHSALKKPQVLGKVVRVQPPFLVLLGACLGAELQLLCSAPALLCFSPCKRLR</sequence>
<organism evidence="6 7">
    <name type="scientific">Catharus ustulatus</name>
    <name type="common">Russet-backed thrush</name>
    <name type="synonym">Hylocichla ustulatus</name>
    <dbReference type="NCBI Taxonomy" id="91951"/>
    <lineage>
        <taxon>Eukaryota</taxon>
        <taxon>Metazoa</taxon>
        <taxon>Chordata</taxon>
        <taxon>Craniata</taxon>
        <taxon>Vertebrata</taxon>
        <taxon>Euteleostomi</taxon>
        <taxon>Archelosauria</taxon>
        <taxon>Archosauria</taxon>
        <taxon>Dinosauria</taxon>
        <taxon>Saurischia</taxon>
        <taxon>Theropoda</taxon>
        <taxon>Coelurosauria</taxon>
        <taxon>Aves</taxon>
        <taxon>Neognathae</taxon>
        <taxon>Neoaves</taxon>
        <taxon>Telluraves</taxon>
        <taxon>Australaves</taxon>
        <taxon>Passeriformes</taxon>
        <taxon>Turdidae</taxon>
        <taxon>Catharus</taxon>
    </lineage>
</organism>
<dbReference type="Pfam" id="PF16681">
    <property type="entry name" value="Ig_5"/>
    <property type="match status" value="1"/>
</dbReference>
<reference evidence="6" key="3">
    <citation type="submission" date="2025-09" db="UniProtKB">
        <authorList>
            <consortium name="Ensembl"/>
        </authorList>
    </citation>
    <scope>IDENTIFICATION</scope>
</reference>
<evidence type="ECO:0000256" key="3">
    <source>
        <dbReference type="ARBA" id="ARBA00022729"/>
    </source>
</evidence>
<dbReference type="PANTHER" id="PTHR10570">
    <property type="entry name" value="T-CELL SURFACE GLYCOPROTEIN CD3 GAMMA CHAIN / DELTA CHAIN"/>
    <property type="match status" value="1"/>
</dbReference>
<dbReference type="GO" id="GO:0004888">
    <property type="term" value="F:transmembrane signaling receptor activity"/>
    <property type="evidence" value="ECO:0007669"/>
    <property type="project" value="TreeGrafter"/>
</dbReference>
<dbReference type="GO" id="GO:0042105">
    <property type="term" value="C:alpha-beta T cell receptor complex"/>
    <property type="evidence" value="ECO:0007669"/>
    <property type="project" value="TreeGrafter"/>
</dbReference>
<evidence type="ECO:0000256" key="5">
    <source>
        <dbReference type="SAM" id="Phobius"/>
    </source>
</evidence>
<dbReference type="GO" id="GO:0045059">
    <property type="term" value="P:positive thymic T cell selection"/>
    <property type="evidence" value="ECO:0007669"/>
    <property type="project" value="TreeGrafter"/>
</dbReference>
<keyword evidence="5" id="KW-0472">Membrane</keyword>
<dbReference type="GO" id="GO:0007166">
    <property type="term" value="P:cell surface receptor signaling pathway"/>
    <property type="evidence" value="ECO:0007669"/>
    <property type="project" value="TreeGrafter"/>
</dbReference>